<keyword evidence="2" id="KW-0812">Transmembrane</keyword>
<reference evidence="3" key="1">
    <citation type="submission" date="2015-04" db="UniProtKB">
        <authorList>
            <consortium name="EnsemblPlants"/>
        </authorList>
    </citation>
    <scope>IDENTIFICATION</scope>
</reference>
<feature type="compositionally biased region" description="Basic and acidic residues" evidence="1">
    <location>
        <begin position="122"/>
        <end position="136"/>
    </location>
</feature>
<dbReference type="Proteomes" id="UP000026961">
    <property type="component" value="Chromosome 6"/>
</dbReference>
<evidence type="ECO:0000313" key="3">
    <source>
        <dbReference type="EnsemblPlants" id="OGLUM06G25660.2"/>
    </source>
</evidence>
<dbReference type="EnsemblPlants" id="OGLUM06G25660.2">
    <property type="protein sequence ID" value="OGLUM06G25660.2"/>
    <property type="gene ID" value="OGLUM06G25660"/>
</dbReference>
<evidence type="ECO:0000256" key="1">
    <source>
        <dbReference type="SAM" id="MobiDB-lite"/>
    </source>
</evidence>
<sequence>MRSFQYMFPDIFVRIEEFRFVLSEFVTQFARLLEYMLWGMCEFEFFVPSSISPLPFDCAVGVAAAGLPTSRYRALPPFRSSSSICCSSAHIPSTAPRARPEEGGRTEAAEGRRSGAIARRRHEVDANGRKGRKIDSTEQNNPHPCSKEHHRMPMHIDIVHRLCGGQLVDLNRVNAGPDHNRGVPANGAQQFNWSGFSLMLGAAQIMVLAWQVIHVPWPLLLLALMTWFIGCLRLYGFQIAFPVYYHWHGDNNNQGAAAPASAGAGRTYITLATCNDGMVNNAVEENTIPDGGSLAWSGYAMIVLSVLALWSGFVSEPMAVFLAFVLLLLGCGFLHVAMLAPSKPKML</sequence>
<feature type="compositionally biased region" description="Basic and acidic residues" evidence="1">
    <location>
        <begin position="98"/>
        <end position="113"/>
    </location>
</feature>
<feature type="transmembrane region" description="Helical" evidence="2">
    <location>
        <begin position="191"/>
        <end position="213"/>
    </location>
</feature>
<keyword evidence="2" id="KW-0472">Membrane</keyword>
<feature type="region of interest" description="Disordered" evidence="1">
    <location>
        <begin position="90"/>
        <end position="149"/>
    </location>
</feature>
<evidence type="ECO:0000256" key="2">
    <source>
        <dbReference type="SAM" id="Phobius"/>
    </source>
</evidence>
<dbReference type="Gramene" id="OGLUM06G25660.2">
    <property type="protein sequence ID" value="OGLUM06G25660.2"/>
    <property type="gene ID" value="OGLUM06G25660"/>
</dbReference>
<feature type="transmembrane region" description="Helical" evidence="2">
    <location>
        <begin position="319"/>
        <end position="340"/>
    </location>
</feature>
<dbReference type="HOGENOM" id="CLU_960996_0_0_1"/>
<feature type="transmembrane region" description="Helical" evidence="2">
    <location>
        <begin position="294"/>
        <end position="313"/>
    </location>
</feature>
<keyword evidence="4" id="KW-1185">Reference proteome</keyword>
<reference evidence="3" key="2">
    <citation type="submission" date="2018-05" db="EMBL/GenBank/DDBJ databases">
        <title>OgluRS3 (Oryza glumaepatula Reference Sequence Version 3).</title>
        <authorList>
            <person name="Zhang J."/>
            <person name="Kudrna D."/>
            <person name="Lee S."/>
            <person name="Talag J."/>
            <person name="Welchert J."/>
            <person name="Wing R.A."/>
        </authorList>
    </citation>
    <scope>NUCLEOTIDE SEQUENCE [LARGE SCALE GENOMIC DNA]</scope>
</reference>
<name>A0A0E0AD48_9ORYZ</name>
<feature type="transmembrane region" description="Helical" evidence="2">
    <location>
        <begin position="219"/>
        <end position="236"/>
    </location>
</feature>
<protein>
    <submittedName>
        <fullName evidence="3">Uncharacterized protein</fullName>
    </submittedName>
</protein>
<organism evidence="3">
    <name type="scientific">Oryza glumipatula</name>
    <dbReference type="NCBI Taxonomy" id="40148"/>
    <lineage>
        <taxon>Eukaryota</taxon>
        <taxon>Viridiplantae</taxon>
        <taxon>Streptophyta</taxon>
        <taxon>Embryophyta</taxon>
        <taxon>Tracheophyta</taxon>
        <taxon>Spermatophyta</taxon>
        <taxon>Magnoliopsida</taxon>
        <taxon>Liliopsida</taxon>
        <taxon>Poales</taxon>
        <taxon>Poaceae</taxon>
        <taxon>BOP clade</taxon>
        <taxon>Oryzoideae</taxon>
        <taxon>Oryzeae</taxon>
        <taxon>Oryzinae</taxon>
        <taxon>Oryza</taxon>
    </lineage>
</organism>
<proteinExistence type="predicted"/>
<evidence type="ECO:0000313" key="4">
    <source>
        <dbReference type="Proteomes" id="UP000026961"/>
    </source>
</evidence>
<dbReference type="AlphaFoldDB" id="A0A0E0AD48"/>
<keyword evidence="2" id="KW-1133">Transmembrane helix</keyword>
<accession>A0A0E0AD48</accession>
<dbReference type="STRING" id="40148.A0A0E0AD48"/>